<organism evidence="8 9">
    <name type="scientific">Allacma fusca</name>
    <dbReference type="NCBI Taxonomy" id="39272"/>
    <lineage>
        <taxon>Eukaryota</taxon>
        <taxon>Metazoa</taxon>
        <taxon>Ecdysozoa</taxon>
        <taxon>Arthropoda</taxon>
        <taxon>Hexapoda</taxon>
        <taxon>Collembola</taxon>
        <taxon>Symphypleona</taxon>
        <taxon>Sminthuridae</taxon>
        <taxon>Allacma</taxon>
    </lineage>
</organism>
<dbReference type="GO" id="GO:0046872">
    <property type="term" value="F:metal ion binding"/>
    <property type="evidence" value="ECO:0007669"/>
    <property type="project" value="UniProtKB-KW"/>
</dbReference>
<feature type="compositionally biased region" description="Low complexity" evidence="6">
    <location>
        <begin position="76"/>
        <end position="86"/>
    </location>
</feature>
<dbReference type="GO" id="GO:0007548">
    <property type="term" value="P:sex differentiation"/>
    <property type="evidence" value="ECO:0007669"/>
    <property type="project" value="TreeGrafter"/>
</dbReference>
<keyword evidence="9" id="KW-1185">Reference proteome</keyword>
<keyword evidence="3 5" id="KW-0238">DNA-binding</keyword>
<dbReference type="InterPro" id="IPR026607">
    <property type="entry name" value="DMRT"/>
</dbReference>
<evidence type="ECO:0000256" key="2">
    <source>
        <dbReference type="ARBA" id="ARBA00022833"/>
    </source>
</evidence>
<dbReference type="AlphaFoldDB" id="A0A8J2KGU1"/>
<dbReference type="GO" id="GO:0000981">
    <property type="term" value="F:DNA-binding transcription factor activity, RNA polymerase II-specific"/>
    <property type="evidence" value="ECO:0007669"/>
    <property type="project" value="TreeGrafter"/>
</dbReference>
<keyword evidence="2 5" id="KW-0862">Zinc</keyword>
<evidence type="ECO:0000256" key="3">
    <source>
        <dbReference type="ARBA" id="ARBA00023125"/>
    </source>
</evidence>
<accession>A0A8J2KGU1</accession>
<keyword evidence="4 5" id="KW-0539">Nucleus</keyword>
<proteinExistence type="predicted"/>
<evidence type="ECO:0000313" key="8">
    <source>
        <dbReference type="EMBL" id="CAG7816593.1"/>
    </source>
</evidence>
<feature type="domain" description="DM" evidence="7">
    <location>
        <begin position="16"/>
        <end position="63"/>
    </location>
</feature>
<dbReference type="Pfam" id="PF00751">
    <property type="entry name" value="DM"/>
    <property type="match status" value="1"/>
</dbReference>
<dbReference type="InterPro" id="IPR001275">
    <property type="entry name" value="DM_DNA-bd"/>
</dbReference>
<dbReference type="GO" id="GO:0000978">
    <property type="term" value="F:RNA polymerase II cis-regulatory region sequence-specific DNA binding"/>
    <property type="evidence" value="ECO:0007669"/>
    <property type="project" value="TreeGrafter"/>
</dbReference>
<dbReference type="EMBL" id="CAJVCH010374417">
    <property type="protein sequence ID" value="CAG7816593.1"/>
    <property type="molecule type" value="Genomic_DNA"/>
</dbReference>
<dbReference type="PANTHER" id="PTHR12322:SF53">
    <property type="entry name" value="DOUBLESEX-MAB RELATED 11E"/>
    <property type="match status" value="1"/>
</dbReference>
<dbReference type="GO" id="GO:0005634">
    <property type="term" value="C:nucleus"/>
    <property type="evidence" value="ECO:0007669"/>
    <property type="project" value="UniProtKB-SubCell"/>
</dbReference>
<evidence type="ECO:0000256" key="6">
    <source>
        <dbReference type="SAM" id="MobiDB-lite"/>
    </source>
</evidence>
<sequence length="257" mass="29238">MEISPKKRRILRTPKCARCRNHGVISCLRGHKKMCRWKECICEMCELVAERQRIMAAQVALRRQQIGQKLKETNGSAESQVSSSTQSREREKMRQNQSILAKRKSMLPTIHKNALERLKSNRSVDYRNAMAVCTDPISYWSNLRLRRRKTFADPQLLMSQNLPAEGFGFPTVRPDVLPSFQTTLVAPLNSPFPLEDPKGDSVQNILGSYYYSLLAYSSLLNLRNAHPLDMKSGPVGRDKKATDVKTLSFSVDAILNK</sequence>
<evidence type="ECO:0000256" key="5">
    <source>
        <dbReference type="PROSITE-ProRule" id="PRU00070"/>
    </source>
</evidence>
<evidence type="ECO:0000256" key="1">
    <source>
        <dbReference type="ARBA" id="ARBA00022723"/>
    </source>
</evidence>
<gene>
    <name evidence="8" type="ORF">AFUS01_LOCUS27208</name>
</gene>
<evidence type="ECO:0000313" key="9">
    <source>
        <dbReference type="Proteomes" id="UP000708208"/>
    </source>
</evidence>
<evidence type="ECO:0000259" key="7">
    <source>
        <dbReference type="PROSITE" id="PS50809"/>
    </source>
</evidence>
<dbReference type="SMART" id="SM00301">
    <property type="entry name" value="DM"/>
    <property type="match status" value="1"/>
</dbReference>
<dbReference type="PANTHER" id="PTHR12322">
    <property type="entry name" value="DOUBLESEX AND MAB-3 RELATED TRANSCRIPTION FACTOR DMRT"/>
    <property type="match status" value="1"/>
</dbReference>
<keyword evidence="1 5" id="KW-0479">Metal-binding</keyword>
<feature type="DNA-binding region" description="DM" evidence="5">
    <location>
        <begin position="16"/>
        <end position="63"/>
    </location>
</feature>
<dbReference type="FunFam" id="4.10.1040.10:FF:000001">
    <property type="entry name" value="doublesex- and mab-3-related transcription factor 1"/>
    <property type="match status" value="1"/>
</dbReference>
<feature type="region of interest" description="Disordered" evidence="6">
    <location>
        <begin position="70"/>
        <end position="96"/>
    </location>
</feature>
<dbReference type="Proteomes" id="UP000708208">
    <property type="component" value="Unassembled WGS sequence"/>
</dbReference>
<comment type="caution">
    <text evidence="8">The sequence shown here is derived from an EMBL/GenBank/DDBJ whole genome shotgun (WGS) entry which is preliminary data.</text>
</comment>
<name>A0A8J2KGU1_9HEXA</name>
<evidence type="ECO:0000256" key="4">
    <source>
        <dbReference type="ARBA" id="ARBA00023242"/>
    </source>
</evidence>
<dbReference type="OrthoDB" id="6162476at2759"/>
<dbReference type="PROSITE" id="PS40000">
    <property type="entry name" value="DM_1"/>
    <property type="match status" value="1"/>
</dbReference>
<reference evidence="8" key="1">
    <citation type="submission" date="2021-06" db="EMBL/GenBank/DDBJ databases">
        <authorList>
            <person name="Hodson N. C."/>
            <person name="Mongue J. A."/>
            <person name="Jaron S. K."/>
        </authorList>
    </citation>
    <scope>NUCLEOTIDE SEQUENCE</scope>
</reference>
<dbReference type="PROSITE" id="PS50809">
    <property type="entry name" value="DM_2"/>
    <property type="match status" value="1"/>
</dbReference>
<comment type="subcellular location">
    <subcellularLocation>
        <location evidence="5">Nucleus</location>
    </subcellularLocation>
</comment>
<protein>
    <recommendedName>
        <fullName evidence="7">DM domain-containing protein</fullName>
    </recommendedName>
</protein>